<evidence type="ECO:0000313" key="2">
    <source>
        <dbReference type="Proteomes" id="UP000287823"/>
    </source>
</evidence>
<evidence type="ECO:0008006" key="3">
    <source>
        <dbReference type="Google" id="ProtNLM"/>
    </source>
</evidence>
<dbReference type="SUPFAM" id="SSF69322">
    <property type="entry name" value="Tricorn protease domain 2"/>
    <property type="match status" value="1"/>
</dbReference>
<dbReference type="Proteomes" id="UP000287823">
    <property type="component" value="Unassembled WGS sequence"/>
</dbReference>
<dbReference type="EMBL" id="PIPO01000003">
    <property type="protein sequence ID" value="RUO33217.1"/>
    <property type="molecule type" value="Genomic_DNA"/>
</dbReference>
<gene>
    <name evidence="1" type="ORF">CWE14_08315</name>
</gene>
<keyword evidence="2" id="KW-1185">Reference proteome</keyword>
<reference evidence="1 2" key="1">
    <citation type="journal article" date="2011" name="Front. Microbiol.">
        <title>Genomic signatures of strain selection and enhancement in Bacillus atrophaeus var. globigii, a historical biowarfare simulant.</title>
        <authorList>
            <person name="Gibbons H.S."/>
            <person name="Broomall S.M."/>
            <person name="McNew L.A."/>
            <person name="Daligault H."/>
            <person name="Chapman C."/>
            <person name="Bruce D."/>
            <person name="Karavis M."/>
            <person name="Krepps M."/>
            <person name="McGregor P.A."/>
            <person name="Hong C."/>
            <person name="Park K.H."/>
            <person name="Akmal A."/>
            <person name="Feldman A."/>
            <person name="Lin J.S."/>
            <person name="Chang W.E."/>
            <person name="Higgs B.W."/>
            <person name="Demirev P."/>
            <person name="Lindquist J."/>
            <person name="Liem A."/>
            <person name="Fochler E."/>
            <person name="Read T.D."/>
            <person name="Tapia R."/>
            <person name="Johnson S."/>
            <person name="Bishop-Lilly K.A."/>
            <person name="Detter C."/>
            <person name="Han C."/>
            <person name="Sozhamannan S."/>
            <person name="Rosenzweig C.N."/>
            <person name="Skowronski E.W."/>
        </authorList>
    </citation>
    <scope>NUCLEOTIDE SEQUENCE [LARGE SCALE GENOMIC DNA]</scope>
    <source>
        <strain evidence="1 2">Y4G10-17</strain>
    </source>
</reference>
<accession>A0A432WHM3</accession>
<organism evidence="1 2">
    <name type="scientific">Aliidiomarina soli</name>
    <dbReference type="NCBI Taxonomy" id="1928574"/>
    <lineage>
        <taxon>Bacteria</taxon>
        <taxon>Pseudomonadati</taxon>
        <taxon>Pseudomonadota</taxon>
        <taxon>Gammaproteobacteria</taxon>
        <taxon>Alteromonadales</taxon>
        <taxon>Idiomarinaceae</taxon>
        <taxon>Aliidiomarina</taxon>
    </lineage>
</organism>
<proteinExistence type="predicted"/>
<protein>
    <recommendedName>
        <fullName evidence="3">5-methyltetrahydrofolate--homocysteine methyltransferase</fullName>
    </recommendedName>
</protein>
<sequence length="425" mass="47166">MAISAVLLLAACDDTSIQPIEHDEDHDHSDDHEHEDSAAGRLIFMEYGNDATRAFVYDLEANELLESFDLQSPGRLLASPDYRYAVAIQRDAGVTRFVDSGYETEPHGDHAHYNELAPALSGFTLTGERPTHYDFYHHRGALFYDGAEGIASKIEVFSDQSIVEEQVLAELELSSSMHGAAEIREDYLFTANRSDATATGLPDSVEVYERHSDHFDFVQGFENECVDLHGSALNEQHVAFGCGDGVLLLSVAEDGSFVSEKLSMPETLGGRVGSLWGHEESPYFIGSAGQDMVLIDASTGESWQLDWKVDEAREFGSVAFNYTGNRFAVLDTAGDMTIFRLREQDHESYPFELQSQFTVVSDTHEMSLAMTVSQVNHQAYIADPGHQRITVVDLHDGEVVEQRDLDVEPGSLIWTGFTSEESHDH</sequence>
<name>A0A432WHM3_9GAMM</name>
<dbReference type="AlphaFoldDB" id="A0A432WHM3"/>
<evidence type="ECO:0000313" key="1">
    <source>
        <dbReference type="EMBL" id="RUO33217.1"/>
    </source>
</evidence>
<comment type="caution">
    <text evidence="1">The sequence shown here is derived from an EMBL/GenBank/DDBJ whole genome shotgun (WGS) entry which is preliminary data.</text>
</comment>